<dbReference type="InterPro" id="IPR002933">
    <property type="entry name" value="Peptidase_M20"/>
</dbReference>
<reference evidence="9 10" key="1">
    <citation type="submission" date="2016-10" db="EMBL/GenBank/DDBJ databases">
        <authorList>
            <person name="de Groot N.N."/>
        </authorList>
    </citation>
    <scope>NUCLEOTIDE SEQUENCE [LARGE SCALE GENOMIC DNA]</scope>
    <source>
        <strain evidence="9 10">YAD2003</strain>
    </source>
</reference>
<dbReference type="InterPro" id="IPR050072">
    <property type="entry name" value="Peptidase_M20A"/>
</dbReference>
<keyword evidence="5" id="KW-0378">Hydrolase</keyword>
<evidence type="ECO:0000256" key="2">
    <source>
        <dbReference type="ARBA" id="ARBA00006247"/>
    </source>
</evidence>
<evidence type="ECO:0000313" key="9">
    <source>
        <dbReference type="EMBL" id="SEH51594.1"/>
    </source>
</evidence>
<dbReference type="PANTHER" id="PTHR43808:SF31">
    <property type="entry name" value="N-ACETYL-L-CITRULLINE DEACETYLASE"/>
    <property type="match status" value="1"/>
</dbReference>
<proteinExistence type="inferred from homology"/>
<evidence type="ECO:0000256" key="6">
    <source>
        <dbReference type="ARBA" id="ARBA00022833"/>
    </source>
</evidence>
<dbReference type="GO" id="GO:0016805">
    <property type="term" value="F:dipeptidase activity"/>
    <property type="evidence" value="ECO:0007669"/>
    <property type="project" value="UniProtKB-KW"/>
</dbReference>
<name>A0A1H6IPC6_RUMFL</name>
<organism evidence="9 10">
    <name type="scientific">Ruminococcus flavefaciens</name>
    <dbReference type="NCBI Taxonomy" id="1265"/>
    <lineage>
        <taxon>Bacteria</taxon>
        <taxon>Bacillati</taxon>
        <taxon>Bacillota</taxon>
        <taxon>Clostridia</taxon>
        <taxon>Eubacteriales</taxon>
        <taxon>Oscillospiraceae</taxon>
        <taxon>Ruminococcus</taxon>
    </lineage>
</organism>
<dbReference type="PANTHER" id="PTHR43808">
    <property type="entry name" value="ACETYLORNITHINE DEACETYLASE"/>
    <property type="match status" value="1"/>
</dbReference>
<keyword evidence="6" id="KW-0862">Zinc</keyword>
<evidence type="ECO:0000256" key="7">
    <source>
        <dbReference type="ARBA" id="ARBA00022997"/>
    </source>
</evidence>
<keyword evidence="8" id="KW-0482">Metalloprotease</keyword>
<evidence type="ECO:0000256" key="5">
    <source>
        <dbReference type="ARBA" id="ARBA00022801"/>
    </source>
</evidence>
<keyword evidence="4" id="KW-0479">Metal-binding</keyword>
<dbReference type="EMBL" id="FNWV01000003">
    <property type="protein sequence ID" value="SEH51594.1"/>
    <property type="molecule type" value="Genomic_DNA"/>
</dbReference>
<gene>
    <name evidence="9" type="ORF">SAMN02910265_01170</name>
</gene>
<evidence type="ECO:0000313" key="10">
    <source>
        <dbReference type="Proteomes" id="UP000183190"/>
    </source>
</evidence>
<keyword evidence="3" id="KW-0645">Protease</keyword>
<comment type="cofactor">
    <cofactor evidence="1">
        <name>Zn(2+)</name>
        <dbReference type="ChEBI" id="CHEBI:29105"/>
    </cofactor>
</comment>
<dbReference type="RefSeq" id="WP_074715261.1">
    <property type="nucleotide sequence ID" value="NZ_FNWV01000003.1"/>
</dbReference>
<evidence type="ECO:0000256" key="1">
    <source>
        <dbReference type="ARBA" id="ARBA00001947"/>
    </source>
</evidence>
<dbReference type="GO" id="GO:0008777">
    <property type="term" value="F:acetylornithine deacetylase activity"/>
    <property type="evidence" value="ECO:0007669"/>
    <property type="project" value="TreeGrafter"/>
</dbReference>
<keyword evidence="7" id="KW-0224">Dipeptidase</keyword>
<dbReference type="NCBIfam" id="TIGR01887">
    <property type="entry name" value="dipeptidaselike"/>
    <property type="match status" value="1"/>
</dbReference>
<dbReference type="InterPro" id="IPR001261">
    <property type="entry name" value="ArgE/DapE_CS"/>
</dbReference>
<dbReference type="PROSITE" id="PS00759">
    <property type="entry name" value="ARGE_DAPE_CPG2_2"/>
    <property type="match status" value="1"/>
</dbReference>
<dbReference type="GO" id="GO:0008237">
    <property type="term" value="F:metallopeptidase activity"/>
    <property type="evidence" value="ECO:0007669"/>
    <property type="project" value="UniProtKB-KW"/>
</dbReference>
<sequence length="431" mass="46699">MTEIRKYLEAHKQEMIDLLAELVAIPSIQGKAEEGAPFGREPARALEVMLKKCEEAGFKVDNVENYAGSADISDLPAELAVLTHLDVVPVGSGWTTDPFVLRYEADTDKLIGRGAIDDKGPAVAAFFAARAVKELGLPLKKGIRLIFGTNEENGSADLAYYRKKRELPPMVFTPDGEYPLINAEKGMLRVYFSSDFDDDEILEIQAGTVINAVPQFCTVTMDSDEDEPVEAVYEGTSAHASTPEKGENAITQFLDGYSGENMLLCGLAELFPHGEFNGKNCGLGFSDELSGDMTCVLSMLNTENGRIYGGIDIRFPLDRKKAEISSIICGALESAGFTVDSCEGVEPHCTDENSTFVQTLLKTYERVTGEKGRCIAIGGGTYVHEIEGGVAFGAEFPNEDGHMHSPDEFITAANLLKNAEIMAEAIAELCC</sequence>
<evidence type="ECO:0000256" key="4">
    <source>
        <dbReference type="ARBA" id="ARBA00022723"/>
    </source>
</evidence>
<dbReference type="GO" id="GO:0006508">
    <property type="term" value="P:proteolysis"/>
    <property type="evidence" value="ECO:0007669"/>
    <property type="project" value="UniProtKB-KW"/>
</dbReference>
<dbReference type="Gene3D" id="3.30.70.360">
    <property type="match status" value="1"/>
</dbReference>
<evidence type="ECO:0000256" key="8">
    <source>
        <dbReference type="ARBA" id="ARBA00023049"/>
    </source>
</evidence>
<dbReference type="SUPFAM" id="SSF55031">
    <property type="entry name" value="Bacterial exopeptidase dimerisation domain"/>
    <property type="match status" value="1"/>
</dbReference>
<dbReference type="SUPFAM" id="SSF53187">
    <property type="entry name" value="Zn-dependent exopeptidases"/>
    <property type="match status" value="1"/>
</dbReference>
<dbReference type="Gene3D" id="3.40.630.10">
    <property type="entry name" value="Zn peptidases"/>
    <property type="match status" value="2"/>
</dbReference>
<evidence type="ECO:0000256" key="3">
    <source>
        <dbReference type="ARBA" id="ARBA00022670"/>
    </source>
</evidence>
<dbReference type="Pfam" id="PF01546">
    <property type="entry name" value="Peptidase_M20"/>
    <property type="match status" value="1"/>
</dbReference>
<comment type="similarity">
    <text evidence="2">Belongs to the peptidase M20A family.</text>
</comment>
<dbReference type="GO" id="GO:0006526">
    <property type="term" value="P:L-arginine biosynthetic process"/>
    <property type="evidence" value="ECO:0007669"/>
    <property type="project" value="TreeGrafter"/>
</dbReference>
<dbReference type="OrthoDB" id="9761532at2"/>
<protein>
    <submittedName>
        <fullName evidence="9">Succinyl-diaminopimelate desuccinylase</fullName>
    </submittedName>
</protein>
<dbReference type="GO" id="GO:0008270">
    <property type="term" value="F:zinc ion binding"/>
    <property type="evidence" value="ECO:0007669"/>
    <property type="project" value="InterPro"/>
</dbReference>
<dbReference type="Proteomes" id="UP000183190">
    <property type="component" value="Unassembled WGS sequence"/>
</dbReference>
<dbReference type="AlphaFoldDB" id="A0A1H6IPC6"/>
<accession>A0A1H6IPC6</accession>
<dbReference type="InterPro" id="IPR036264">
    <property type="entry name" value="Bact_exopeptidase_dim_dom"/>
</dbReference>
<dbReference type="InterPro" id="IPR010964">
    <property type="entry name" value="M20A_pepV-rel"/>
</dbReference>